<keyword evidence="3" id="KW-1185">Reference proteome</keyword>
<dbReference type="SUPFAM" id="SSF55729">
    <property type="entry name" value="Acyl-CoA N-acyltransferases (Nat)"/>
    <property type="match status" value="1"/>
</dbReference>
<evidence type="ECO:0000313" key="2">
    <source>
        <dbReference type="EMBL" id="GAA1720300.1"/>
    </source>
</evidence>
<dbReference type="PROSITE" id="PS51186">
    <property type="entry name" value="GNAT"/>
    <property type="match status" value="1"/>
</dbReference>
<accession>A0ABP4V932</accession>
<dbReference type="Pfam" id="PF00583">
    <property type="entry name" value="Acetyltransf_1"/>
    <property type="match status" value="1"/>
</dbReference>
<dbReference type="Proteomes" id="UP001500618">
    <property type="component" value="Unassembled WGS sequence"/>
</dbReference>
<protein>
    <submittedName>
        <fullName evidence="2">GNAT family N-acetyltransferase</fullName>
    </submittedName>
</protein>
<dbReference type="Gene3D" id="3.40.630.30">
    <property type="match status" value="1"/>
</dbReference>
<dbReference type="InterPro" id="IPR016181">
    <property type="entry name" value="Acyl_CoA_acyltransferase"/>
</dbReference>
<name>A0ABP4V932_9ACTN</name>
<dbReference type="EMBL" id="BAAANY010000045">
    <property type="protein sequence ID" value="GAA1720300.1"/>
    <property type="molecule type" value="Genomic_DNA"/>
</dbReference>
<dbReference type="InterPro" id="IPR000182">
    <property type="entry name" value="GNAT_dom"/>
</dbReference>
<evidence type="ECO:0000259" key="1">
    <source>
        <dbReference type="PROSITE" id="PS51186"/>
    </source>
</evidence>
<reference evidence="3" key="1">
    <citation type="journal article" date="2019" name="Int. J. Syst. Evol. Microbiol.">
        <title>The Global Catalogue of Microorganisms (GCM) 10K type strain sequencing project: providing services to taxonomists for standard genome sequencing and annotation.</title>
        <authorList>
            <consortium name="The Broad Institute Genomics Platform"/>
            <consortium name="The Broad Institute Genome Sequencing Center for Infectious Disease"/>
            <person name="Wu L."/>
            <person name="Ma J."/>
        </authorList>
    </citation>
    <scope>NUCLEOTIDE SEQUENCE [LARGE SCALE GENOMIC DNA]</scope>
    <source>
        <strain evidence="3">JCM 14718</strain>
    </source>
</reference>
<sequence>MSVEFARLNGPSARDIFSDIRPVYAEVYAEPPYRQTEADVEEFGSRFDQQSHNDGFRFISARKDGTLIGFSYTIALLPGRWWRGAQVEPPAEVVNAPKVALVELILQAPHRGQGIGKRLMVEALSDREEPIATLLAHSDAPAIHMYRHWGWQPAGTVQSQPHWPANDALVLDLRVGLPALMDS</sequence>
<evidence type="ECO:0000313" key="3">
    <source>
        <dbReference type="Proteomes" id="UP001500618"/>
    </source>
</evidence>
<organism evidence="2 3">
    <name type="scientific">Fodinicola feengrottensis</name>
    <dbReference type="NCBI Taxonomy" id="435914"/>
    <lineage>
        <taxon>Bacteria</taxon>
        <taxon>Bacillati</taxon>
        <taxon>Actinomycetota</taxon>
        <taxon>Actinomycetes</taxon>
        <taxon>Mycobacteriales</taxon>
        <taxon>Fodinicola</taxon>
    </lineage>
</organism>
<dbReference type="RefSeq" id="WP_344315257.1">
    <property type="nucleotide sequence ID" value="NZ_BAAANY010000045.1"/>
</dbReference>
<proteinExistence type="predicted"/>
<feature type="domain" description="N-acetyltransferase" evidence="1">
    <location>
        <begin position="18"/>
        <end position="176"/>
    </location>
</feature>
<comment type="caution">
    <text evidence="2">The sequence shown here is derived from an EMBL/GenBank/DDBJ whole genome shotgun (WGS) entry which is preliminary data.</text>
</comment>
<gene>
    <name evidence="2" type="ORF">GCM10009765_80620</name>
</gene>